<dbReference type="CDD" id="cd03463">
    <property type="entry name" value="3_4-PCD_alpha"/>
    <property type="match status" value="1"/>
</dbReference>
<evidence type="ECO:0000313" key="6">
    <source>
        <dbReference type="Proteomes" id="UP000316096"/>
    </source>
</evidence>
<dbReference type="GO" id="GO:0018578">
    <property type="term" value="F:protocatechuate 3,4-dioxygenase activity"/>
    <property type="evidence" value="ECO:0007669"/>
    <property type="project" value="InterPro"/>
</dbReference>
<keyword evidence="3" id="KW-0560">Oxidoreductase</keyword>
<dbReference type="InterPro" id="IPR012786">
    <property type="entry name" value="Protocat_dOase_a"/>
</dbReference>
<dbReference type="InterPro" id="IPR015889">
    <property type="entry name" value="Intradiol_dOase_core"/>
</dbReference>
<gene>
    <name evidence="5" type="ORF">FB559_5947</name>
</gene>
<dbReference type="InterPro" id="IPR050770">
    <property type="entry name" value="Intradiol_RC_Dioxygenase"/>
</dbReference>
<dbReference type="PANTHER" id="PTHR33711:SF9">
    <property type="entry name" value="PROTOCATECHUATE 3,4-DIOXYGENASE ALPHA CHAIN"/>
    <property type="match status" value="1"/>
</dbReference>
<proteinExistence type="inferred from homology"/>
<evidence type="ECO:0000313" key="5">
    <source>
        <dbReference type="EMBL" id="TQM00239.1"/>
    </source>
</evidence>
<protein>
    <submittedName>
        <fullName evidence="5">Protocatechuate 3,4-dioxygenase alpha subunit</fullName>
    </submittedName>
</protein>
<dbReference type="SUPFAM" id="SSF49482">
    <property type="entry name" value="Aromatic compound dioxygenase"/>
    <property type="match status" value="1"/>
</dbReference>
<sequence length="176" mass="19033">MSQATPSQTVGPFFGYALPYGDGPRVVPEWHPDAIRIHGRVLDGEGEPLPDALLEIWQAGPDGEVPTSVGGLRRDGHDFAGFGRSATDAAGHYWFSTLKPGGPVPHIAVIVFARGLLKSVATRIYFPGEPGNAEDPVLSGVPADRRDTLVAVREDDRSYRFDVHLRGEQETVFFAA</sequence>
<evidence type="ECO:0000259" key="4">
    <source>
        <dbReference type="Pfam" id="PF00775"/>
    </source>
</evidence>
<dbReference type="RefSeq" id="WP_141959642.1">
    <property type="nucleotide sequence ID" value="NZ_VFOZ01000001.1"/>
</dbReference>
<evidence type="ECO:0000256" key="3">
    <source>
        <dbReference type="ARBA" id="ARBA00023002"/>
    </source>
</evidence>
<dbReference type="AlphaFoldDB" id="A0A543CT68"/>
<dbReference type="Proteomes" id="UP000316096">
    <property type="component" value="Unassembled WGS sequence"/>
</dbReference>
<dbReference type="NCBIfam" id="TIGR02423">
    <property type="entry name" value="protocat_alph"/>
    <property type="match status" value="1"/>
</dbReference>
<dbReference type="OrthoDB" id="4417174at2"/>
<accession>A0A543CT68</accession>
<dbReference type="Pfam" id="PF00775">
    <property type="entry name" value="Dioxygenase_C"/>
    <property type="match status" value="1"/>
</dbReference>
<comment type="similarity">
    <text evidence="1">Belongs to the intradiol ring-cleavage dioxygenase family.</text>
</comment>
<reference evidence="5 6" key="1">
    <citation type="submission" date="2019-06" db="EMBL/GenBank/DDBJ databases">
        <title>Sequencing the genomes of 1000 actinobacteria strains.</title>
        <authorList>
            <person name="Klenk H.-P."/>
        </authorList>
    </citation>
    <scope>NUCLEOTIDE SEQUENCE [LARGE SCALE GENOMIC DNA]</scope>
    <source>
        <strain evidence="5 6">DSM 102200</strain>
    </source>
</reference>
<dbReference type="EMBL" id="VFOZ01000001">
    <property type="protein sequence ID" value="TQM00239.1"/>
    <property type="molecule type" value="Genomic_DNA"/>
</dbReference>
<evidence type="ECO:0000256" key="1">
    <source>
        <dbReference type="ARBA" id="ARBA00007825"/>
    </source>
</evidence>
<dbReference type="PANTHER" id="PTHR33711">
    <property type="entry name" value="DIOXYGENASE, PUTATIVE (AFU_ORTHOLOGUE AFUA_2G02910)-RELATED"/>
    <property type="match status" value="1"/>
</dbReference>
<name>A0A543CT68_9ACTN</name>
<keyword evidence="2 5" id="KW-0223">Dioxygenase</keyword>
<comment type="caution">
    <text evidence="5">The sequence shown here is derived from an EMBL/GenBank/DDBJ whole genome shotgun (WGS) entry which is preliminary data.</text>
</comment>
<dbReference type="Gene3D" id="2.60.130.10">
    <property type="entry name" value="Aromatic compound dioxygenase"/>
    <property type="match status" value="1"/>
</dbReference>
<feature type="domain" description="Intradiol ring-cleavage dioxygenases" evidence="4">
    <location>
        <begin position="35"/>
        <end position="102"/>
    </location>
</feature>
<dbReference type="InterPro" id="IPR000627">
    <property type="entry name" value="Intradiol_dOase_C"/>
</dbReference>
<evidence type="ECO:0000256" key="2">
    <source>
        <dbReference type="ARBA" id="ARBA00022964"/>
    </source>
</evidence>
<organism evidence="5 6">
    <name type="scientific">Actinoallomurus bryophytorum</name>
    <dbReference type="NCBI Taxonomy" id="1490222"/>
    <lineage>
        <taxon>Bacteria</taxon>
        <taxon>Bacillati</taxon>
        <taxon>Actinomycetota</taxon>
        <taxon>Actinomycetes</taxon>
        <taxon>Streptosporangiales</taxon>
        <taxon>Thermomonosporaceae</taxon>
        <taxon>Actinoallomurus</taxon>
    </lineage>
</organism>
<dbReference type="GO" id="GO:0008199">
    <property type="term" value="F:ferric iron binding"/>
    <property type="evidence" value="ECO:0007669"/>
    <property type="project" value="InterPro"/>
</dbReference>
<keyword evidence="6" id="KW-1185">Reference proteome</keyword>